<accession>A0A142B6V3</accession>
<dbReference type="Gene3D" id="3.40.50.720">
    <property type="entry name" value="NAD(P)-binding Rossmann-like Domain"/>
    <property type="match status" value="1"/>
</dbReference>
<dbReference type="PANTHER" id="PTHR43725:SF47">
    <property type="entry name" value="UDP-GLUCOSE 4-EPIMERASE"/>
    <property type="match status" value="1"/>
</dbReference>
<dbReference type="InterPro" id="IPR005886">
    <property type="entry name" value="UDP_G4E"/>
</dbReference>
<evidence type="ECO:0000256" key="3">
    <source>
        <dbReference type="ARBA" id="ARBA00004947"/>
    </source>
</evidence>
<dbReference type="EC" id="5.1.3.2" evidence="5"/>
<comment type="pathway">
    <text evidence="3">Carbohydrate metabolism; galactose metabolism.</text>
</comment>
<evidence type="ECO:0000256" key="7">
    <source>
        <dbReference type="ARBA" id="ARBA00023027"/>
    </source>
</evidence>
<name>A0A142B6V3_9GAMM</name>
<comment type="catalytic activity">
    <reaction evidence="1">
        <text>UDP-alpha-D-glucose = UDP-alpha-D-galactose</text>
        <dbReference type="Rhea" id="RHEA:22168"/>
        <dbReference type="ChEBI" id="CHEBI:58885"/>
        <dbReference type="ChEBI" id="CHEBI:66914"/>
        <dbReference type="EC" id="5.1.3.2"/>
    </reaction>
</comment>
<reference evidence="13 14" key="1">
    <citation type="journal article" date="2016" name="Front. Microbiol.">
        <title>Genomic Insight into the Host-Endosymbiont Relationship of Endozoicomonas montiporae CL-33(T) with its Coral Host.</title>
        <authorList>
            <person name="Ding J.-Y."/>
            <person name="Shiu J.-H."/>
            <person name="Chen W.-M."/>
            <person name="Chiang Y.-R."/>
            <person name="Tang S.-L."/>
        </authorList>
    </citation>
    <scope>NUCLEOTIDE SEQUENCE [LARGE SCALE GENOMIC DNA]</scope>
    <source>
        <strain evidence="13 14">CL-33</strain>
    </source>
</reference>
<dbReference type="Gene3D" id="3.90.25.10">
    <property type="entry name" value="UDP-galactose 4-epimerase, domain 1"/>
    <property type="match status" value="1"/>
</dbReference>
<evidence type="ECO:0000313" key="14">
    <source>
        <dbReference type="Proteomes" id="UP000071065"/>
    </source>
</evidence>
<dbReference type="GO" id="GO:0003978">
    <property type="term" value="F:UDP-glucose 4-epimerase activity"/>
    <property type="evidence" value="ECO:0007669"/>
    <property type="project" value="UniProtKB-EC"/>
</dbReference>
<evidence type="ECO:0000259" key="12">
    <source>
        <dbReference type="Pfam" id="PF01370"/>
    </source>
</evidence>
<evidence type="ECO:0000313" key="13">
    <source>
        <dbReference type="EMBL" id="AMO54479.1"/>
    </source>
</evidence>
<proteinExistence type="inferred from homology"/>
<dbReference type="PATRIC" id="fig|570277.3.peg.221"/>
<dbReference type="KEGG" id="emp:EZMO1_0213"/>
<dbReference type="Proteomes" id="UP000071065">
    <property type="component" value="Chromosome"/>
</dbReference>
<protein>
    <recommendedName>
        <fullName evidence="6">UDP-glucose 4-epimerase</fullName>
        <ecNumber evidence="5">5.1.3.2</ecNumber>
    </recommendedName>
    <alternativeName>
        <fullName evidence="11">Galactowaldenase</fullName>
    </alternativeName>
    <alternativeName>
        <fullName evidence="10">UDP-galactose 4-epimerase</fullName>
    </alternativeName>
</protein>
<sequence>MNFIKGDIKNQDLLDNIFATYPIETVIHFAGLKAVGESVSKPLEYYDNNVHGSSTLFKAMEQAGVRKIVFSSSATVYGQQPQESMPIKETASRSHTNPYGHTKLLIEDMLHYQHQAAVRSNSSWKVALLRYFNPIGAHPSGEIGEDPKGIPNNLMPYITQVSAGKRPYLRVYKGYNTSDRTGIRDYIHVVDLAKGHLKAIEKLQEVSGVHAWNLGVGEGYSVYQMLARIFHKRRQVPPNHLI</sequence>
<evidence type="ECO:0000256" key="9">
    <source>
        <dbReference type="ARBA" id="ARBA00023235"/>
    </source>
</evidence>
<dbReference type="InterPro" id="IPR036291">
    <property type="entry name" value="NAD(P)-bd_dom_sf"/>
</dbReference>
<evidence type="ECO:0000256" key="4">
    <source>
        <dbReference type="ARBA" id="ARBA00007637"/>
    </source>
</evidence>
<gene>
    <name evidence="13" type="primary">galE1</name>
    <name evidence="13" type="ORF">EZMO1_0213</name>
</gene>
<keyword evidence="7" id="KW-0520">NAD</keyword>
<comment type="similarity">
    <text evidence="4">Belongs to the NAD(P)-dependent epimerase/dehydratase family.</text>
</comment>
<evidence type="ECO:0000256" key="6">
    <source>
        <dbReference type="ARBA" id="ARBA00018569"/>
    </source>
</evidence>
<evidence type="ECO:0000256" key="8">
    <source>
        <dbReference type="ARBA" id="ARBA00023144"/>
    </source>
</evidence>
<comment type="cofactor">
    <cofactor evidence="2">
        <name>NAD(+)</name>
        <dbReference type="ChEBI" id="CHEBI:57540"/>
    </cofactor>
</comment>
<dbReference type="STRING" id="570277.EZMO1_0213"/>
<keyword evidence="8" id="KW-0299">Galactose metabolism</keyword>
<dbReference type="UniPathway" id="UPA00214"/>
<dbReference type="SUPFAM" id="SSF51735">
    <property type="entry name" value="NAD(P)-binding Rossmann-fold domains"/>
    <property type="match status" value="1"/>
</dbReference>
<keyword evidence="9 13" id="KW-0413">Isomerase</keyword>
<dbReference type="PANTHER" id="PTHR43725">
    <property type="entry name" value="UDP-GLUCOSE 4-EPIMERASE"/>
    <property type="match status" value="1"/>
</dbReference>
<evidence type="ECO:0000256" key="10">
    <source>
        <dbReference type="ARBA" id="ARBA00031367"/>
    </source>
</evidence>
<dbReference type="NCBIfam" id="TIGR01179">
    <property type="entry name" value="galE"/>
    <property type="match status" value="1"/>
</dbReference>
<dbReference type="AlphaFoldDB" id="A0A142B6V3"/>
<dbReference type="GO" id="GO:0006012">
    <property type="term" value="P:galactose metabolic process"/>
    <property type="evidence" value="ECO:0007669"/>
    <property type="project" value="UniProtKB-UniPathway"/>
</dbReference>
<organism evidence="13 14">
    <name type="scientific">Endozoicomonas montiporae CL-33</name>
    <dbReference type="NCBI Taxonomy" id="570277"/>
    <lineage>
        <taxon>Bacteria</taxon>
        <taxon>Pseudomonadati</taxon>
        <taxon>Pseudomonadota</taxon>
        <taxon>Gammaproteobacteria</taxon>
        <taxon>Oceanospirillales</taxon>
        <taxon>Endozoicomonadaceae</taxon>
        <taxon>Endozoicomonas</taxon>
    </lineage>
</organism>
<feature type="domain" description="NAD-dependent epimerase/dehydratase" evidence="12">
    <location>
        <begin position="2"/>
        <end position="215"/>
    </location>
</feature>
<dbReference type="Pfam" id="PF01370">
    <property type="entry name" value="Epimerase"/>
    <property type="match status" value="1"/>
</dbReference>
<evidence type="ECO:0000256" key="5">
    <source>
        <dbReference type="ARBA" id="ARBA00013189"/>
    </source>
</evidence>
<dbReference type="GO" id="GO:0005829">
    <property type="term" value="C:cytosol"/>
    <property type="evidence" value="ECO:0007669"/>
    <property type="project" value="TreeGrafter"/>
</dbReference>
<keyword evidence="8" id="KW-0119">Carbohydrate metabolism</keyword>
<dbReference type="EMBL" id="CP013251">
    <property type="protein sequence ID" value="AMO54479.1"/>
    <property type="molecule type" value="Genomic_DNA"/>
</dbReference>
<evidence type="ECO:0000256" key="1">
    <source>
        <dbReference type="ARBA" id="ARBA00000083"/>
    </source>
</evidence>
<dbReference type="InterPro" id="IPR001509">
    <property type="entry name" value="Epimerase_deHydtase"/>
</dbReference>
<evidence type="ECO:0000256" key="2">
    <source>
        <dbReference type="ARBA" id="ARBA00001911"/>
    </source>
</evidence>
<evidence type="ECO:0000256" key="11">
    <source>
        <dbReference type="ARBA" id="ARBA00033067"/>
    </source>
</evidence>